<reference evidence="2" key="1">
    <citation type="submission" date="2020-05" db="EMBL/GenBank/DDBJ databases">
        <authorList>
            <person name="Chiriac C."/>
            <person name="Salcher M."/>
            <person name="Ghai R."/>
            <person name="Kavagutti S V."/>
        </authorList>
    </citation>
    <scope>NUCLEOTIDE SEQUENCE</scope>
</reference>
<dbReference type="Pfam" id="PF09479">
    <property type="entry name" value="Flg_new"/>
    <property type="match status" value="9"/>
</dbReference>
<gene>
    <name evidence="2" type="ORF">UFOPK2295_00924</name>
</gene>
<proteinExistence type="predicted"/>
<dbReference type="InterPro" id="IPR015919">
    <property type="entry name" value="Cadherin-like_sf"/>
</dbReference>
<dbReference type="GO" id="GO:0016020">
    <property type="term" value="C:membrane"/>
    <property type="evidence" value="ECO:0007669"/>
    <property type="project" value="InterPro"/>
</dbReference>
<dbReference type="AlphaFoldDB" id="A0A6J6MK04"/>
<evidence type="ECO:0000313" key="2">
    <source>
        <dbReference type="EMBL" id="CAB4673045.1"/>
    </source>
</evidence>
<comment type="subcellular location">
    <subcellularLocation>
        <location evidence="1">Cell envelope</location>
    </subcellularLocation>
</comment>
<organism evidence="2">
    <name type="scientific">freshwater metagenome</name>
    <dbReference type="NCBI Taxonomy" id="449393"/>
    <lineage>
        <taxon>unclassified sequences</taxon>
        <taxon>metagenomes</taxon>
        <taxon>ecological metagenomes</taxon>
    </lineage>
</organism>
<dbReference type="Gene3D" id="2.60.40.4270">
    <property type="entry name" value="Listeria-Bacteroides repeat domain"/>
    <property type="match status" value="9"/>
</dbReference>
<dbReference type="Pfam" id="PF05345">
    <property type="entry name" value="He_PIG"/>
    <property type="match status" value="1"/>
</dbReference>
<dbReference type="EMBL" id="CAEZWV010000017">
    <property type="protein sequence ID" value="CAB4673045.1"/>
    <property type="molecule type" value="Genomic_DNA"/>
</dbReference>
<dbReference type="NCBIfam" id="TIGR02543">
    <property type="entry name" value="List_Bact_rpt"/>
    <property type="match status" value="9"/>
</dbReference>
<dbReference type="InterPro" id="IPR013378">
    <property type="entry name" value="InlB-like_B-rpt"/>
</dbReference>
<sequence length="1133" mass="118638">MSVGVKPGSLSIGQVSRRLLVVLTLMFTLLTTEKAPASANTQIFYEPFAQGWTPGTAWSLATGANYTAQIWDEPTQTPRYALRLTPAGTQRSGGLIYNRPIPISSGLDVSFTFSMWGGTGADGMNFFLQKGTETSSVLPAGGTLGYSADRNQTPNLNGLRNGLLGIGLDMFGNHSLAKFDGTGCPTTPVRVETPNALVVRGPGTLMAGYCILGSLKNTKTNWASGAAHSTTARTLRAKAIRIIIDPSTVATPQVKIWICAANTTCSTAGAPDLAVNAPAALMNEPTVRFGFSATTGGITNRHEVWNLRVDSQAVFPPVVITTQTLPNGGIGTAYSASVAANGIAPYTFAVASGTLPPGLSLNPLTGEITGTPTTAGTYNFTVETTDSRVVGEVGRTATQPYTVTISGGPVCTVTYDEAGGSAVANTDYSQGDSITLPAAPTRAGYSFVGWFTAATGGSPLTSPHTPSGCNVELIARWALLYNVTYEERGGTTVTDATFISGGTVTLPPAPTRAGFTFQGWFTAPDGGTQYGSTATPPDGNVTIYAQWLPYTVTYEERGGTAVSDTTFNCPTTCDTITLPPVPTRAGYVFEGWYTAPTGGTRYGATYVPTAKDQVIYAQWTPYEVSFNTQGGTAVAGWIIGSNATITLPPAPTRAGFTFNGWFTTPTGGSPVGSTYGPHTGDLEFFAQWSPVLHNVTYQEYGGTAVPDATFVSGGTVTLPANPTRAGYTFDGWFTAQTGGTMYNPTFSPPDGNLVVHAQWTQNPFTVTYEEYGGTTVSDSTFVSGGTITLPPRPTRAGYTFDGWFTAQSGGTKYGSTSSPPDGNLVVHAQWTQISANTLFTVTYQEYGGTTVPDATFLSGGTVTLPTAPTRAGYTFDGWFTEPSDGTMFGSSFSPPDGNVEVHAQWTQIPFTVTYEEHGGTTVVDDVFVSGGTVTLPADPTRAGYTFSGWFTAQTGGTRFSSTFSPSDGNLVVHAQWTQNPAPAPSSSPFSVTYEEHGGTTVSDSTFVSGGTVTLPTAPTRAGYTFNGWFSAQTGGTKYGSSFSPSDGNVVVHAQWTQNPAPSPAPTPSPAPVVVSALPAPSPTVPLKTVVVKKRPTTPVLPATGYGSEQLLLMALALMIAGFFTTNMRRPKVD</sequence>
<name>A0A6J6MK04_9ZZZZ</name>
<dbReference type="SUPFAM" id="SSF49313">
    <property type="entry name" value="Cadherin-like"/>
    <property type="match status" value="1"/>
</dbReference>
<protein>
    <submittedName>
        <fullName evidence="2">Unannotated protein</fullName>
    </submittedName>
</protein>
<dbReference type="InterPro" id="IPR013320">
    <property type="entry name" value="ConA-like_dom_sf"/>
</dbReference>
<dbReference type="Gene3D" id="2.60.40.10">
    <property type="entry name" value="Immunoglobulins"/>
    <property type="match status" value="1"/>
</dbReference>
<dbReference type="GO" id="GO:0030313">
    <property type="term" value="C:cell envelope"/>
    <property type="evidence" value="ECO:0007669"/>
    <property type="project" value="UniProtKB-SubCell"/>
</dbReference>
<accession>A0A6J6MK04</accession>
<dbReference type="InterPro" id="IPR042229">
    <property type="entry name" value="Listeria/Bacterioides_rpt_sf"/>
</dbReference>
<dbReference type="Gene3D" id="2.60.120.200">
    <property type="match status" value="1"/>
</dbReference>
<evidence type="ECO:0000256" key="1">
    <source>
        <dbReference type="ARBA" id="ARBA00004196"/>
    </source>
</evidence>
<dbReference type="GO" id="GO:0005509">
    <property type="term" value="F:calcium ion binding"/>
    <property type="evidence" value="ECO:0007669"/>
    <property type="project" value="InterPro"/>
</dbReference>
<dbReference type="SUPFAM" id="SSF49899">
    <property type="entry name" value="Concanavalin A-like lectins/glucanases"/>
    <property type="match status" value="1"/>
</dbReference>
<dbReference type="InterPro" id="IPR013783">
    <property type="entry name" value="Ig-like_fold"/>
</dbReference>